<dbReference type="EMBL" id="BARV01037859">
    <property type="protein sequence ID" value="GAI55079.1"/>
    <property type="molecule type" value="Genomic_DNA"/>
</dbReference>
<sequence length="58" mass="6630">LSISLGLAEVQMGGKQLLRLFTTYPFSPKWSALNCQKLTQNPHFYVGRGVLKHVSRRR</sequence>
<dbReference type="AlphaFoldDB" id="X1RHN2"/>
<comment type="caution">
    <text evidence="1">The sequence shown here is derived from an EMBL/GenBank/DDBJ whole genome shotgun (WGS) entry which is preliminary data.</text>
</comment>
<reference evidence="1" key="1">
    <citation type="journal article" date="2014" name="Front. Microbiol.">
        <title>High frequency of phylogenetically diverse reductive dehalogenase-homologous genes in deep subseafloor sedimentary metagenomes.</title>
        <authorList>
            <person name="Kawai M."/>
            <person name="Futagami T."/>
            <person name="Toyoda A."/>
            <person name="Takaki Y."/>
            <person name="Nishi S."/>
            <person name="Hori S."/>
            <person name="Arai W."/>
            <person name="Tsubouchi T."/>
            <person name="Morono Y."/>
            <person name="Uchiyama I."/>
            <person name="Ito T."/>
            <person name="Fujiyama A."/>
            <person name="Inagaki F."/>
            <person name="Takami H."/>
        </authorList>
    </citation>
    <scope>NUCLEOTIDE SEQUENCE</scope>
    <source>
        <strain evidence="1">Expedition CK06-06</strain>
    </source>
</reference>
<protein>
    <submittedName>
        <fullName evidence="1">Uncharacterized protein</fullName>
    </submittedName>
</protein>
<proteinExistence type="predicted"/>
<accession>X1RHN2</accession>
<feature type="non-terminal residue" evidence="1">
    <location>
        <position position="1"/>
    </location>
</feature>
<name>X1RHN2_9ZZZZ</name>
<gene>
    <name evidence="1" type="ORF">S06H3_58473</name>
</gene>
<evidence type="ECO:0000313" key="1">
    <source>
        <dbReference type="EMBL" id="GAI55079.1"/>
    </source>
</evidence>
<organism evidence="1">
    <name type="scientific">marine sediment metagenome</name>
    <dbReference type="NCBI Taxonomy" id="412755"/>
    <lineage>
        <taxon>unclassified sequences</taxon>
        <taxon>metagenomes</taxon>
        <taxon>ecological metagenomes</taxon>
    </lineage>
</organism>